<dbReference type="PANTHER" id="PTHR47234:SF1">
    <property type="entry name" value="TONB-DEPENDENT RECEPTOR"/>
    <property type="match status" value="1"/>
</dbReference>
<protein>
    <submittedName>
        <fullName evidence="13">Outer membrane receptor protein involved in Fe transport</fullName>
    </submittedName>
</protein>
<evidence type="ECO:0000256" key="8">
    <source>
        <dbReference type="PROSITE-ProRule" id="PRU01360"/>
    </source>
</evidence>
<proteinExistence type="inferred from homology"/>
<keyword evidence="7 8" id="KW-0998">Cell outer membrane</keyword>
<comment type="caution">
    <text evidence="13">The sequence shown here is derived from an EMBL/GenBank/DDBJ whole genome shotgun (WGS) entry which is preliminary data.</text>
</comment>
<evidence type="ECO:0000256" key="10">
    <source>
        <dbReference type="SAM" id="SignalP"/>
    </source>
</evidence>
<keyword evidence="10" id="KW-0732">Signal</keyword>
<evidence type="ECO:0000313" key="14">
    <source>
        <dbReference type="Proteomes" id="UP000564677"/>
    </source>
</evidence>
<evidence type="ECO:0000259" key="11">
    <source>
        <dbReference type="Pfam" id="PF00593"/>
    </source>
</evidence>
<evidence type="ECO:0000256" key="4">
    <source>
        <dbReference type="ARBA" id="ARBA00022692"/>
    </source>
</evidence>
<dbReference type="AlphaFoldDB" id="A0A7X5V1K7"/>
<dbReference type="InterPro" id="IPR039426">
    <property type="entry name" value="TonB-dep_rcpt-like"/>
</dbReference>
<dbReference type="Proteomes" id="UP000564677">
    <property type="component" value="Unassembled WGS sequence"/>
</dbReference>
<keyword evidence="4 8" id="KW-0812">Transmembrane</keyword>
<dbReference type="RefSeq" id="WP_167300605.1">
    <property type="nucleotide sequence ID" value="NZ_JAASQV010000003.1"/>
</dbReference>
<sequence>MRYMKLVAVALAGTSMVALPVAAMAQAASGEQSVPATGQEASEGEGQIVVLGSRIPRIQGEGPAPVTTITADDILRSGYQSVPDVLRAITQNGGETQSQQSFSGADFTPGAQQVDLRGLGPNHTLVLVNGRRIADFPLPFKGNGNFTDISNIPVGLIERVEILSGSASAIYGSDAISGVVNFQLKSKPDGTRIDYRYGATEQGGGSSQRLSLTTGWETGGFHGVVGVELLDQRPLWQYQRKLQDSTADDPTGAPLARRTFLRADEYLYYINPGKATCDRLSSLNRGTTYYAARPRRDTISGDGYFCGSNASVAYGTMLSKRQSASGFGTMGYTLSDHAELFLDFQASYSNLKLFRDVLSWSYVAPDGNEEGTFYNPNYLAPGDTDSGDQLDNWTRQFTPEEMGGFDVGMTRNRSFSYNVTPGVKGSFGGTWNYEFSLNHAEYSARISFPQVVISKANAFFLGPQVGVDPNSGYAQFNANPTRLYTPLTPAEYRSITADSIYRPKSWVNNVAATVNNTELFRLPGGPVGFAISAEVGNQGYDLKPDPLALTQYYVGLVDSDGKGTRQHWGAGGELRIPAFSFLELDAAARYDHYSFAGNGFGKFTYNLGAVVRPTKSLMLRSAYGTGFRAPDLNYVFRGPGNTHPSGTDYYLCRRDEPGVALPDCGYADQGIVSHRSGNRRLRPETSTSLNAGIVWQPSRRFDVSVDYFRVAMKNQVLDMNIDSILRDEADCRLGQTAAGSPVDGNSPTCLDAKARVQRYVGGALDGQLQGVFINPINVAKETTDGIDFAAHLRIPTAGIGTFALSASYTYVLNHTIRQYPGDPVIDKLTYDSGYDIPRDKGTASLSWDLGKFSTTLTGQRLGRLPNYDENAFIKESYLFNLSAQYNITDRFRLSGTINNLFDQNPIKDRTYGAYPYYDISWFDGAGRSFYVQLTYKMGGAKL</sequence>
<gene>
    <name evidence="13" type="ORF">FHR20_003207</name>
</gene>
<accession>A0A7X5V1K7</accession>
<keyword evidence="13" id="KW-0675">Receptor</keyword>
<evidence type="ECO:0000256" key="9">
    <source>
        <dbReference type="RuleBase" id="RU003357"/>
    </source>
</evidence>
<keyword evidence="6 8" id="KW-0472">Membrane</keyword>
<dbReference type="GO" id="GO:0009279">
    <property type="term" value="C:cell outer membrane"/>
    <property type="evidence" value="ECO:0007669"/>
    <property type="project" value="UniProtKB-SubCell"/>
</dbReference>
<keyword evidence="3 8" id="KW-1134">Transmembrane beta strand</keyword>
<dbReference type="SUPFAM" id="SSF56935">
    <property type="entry name" value="Porins"/>
    <property type="match status" value="1"/>
</dbReference>
<dbReference type="PANTHER" id="PTHR47234">
    <property type="match status" value="1"/>
</dbReference>
<evidence type="ECO:0000313" key="13">
    <source>
        <dbReference type="EMBL" id="NIJ66234.1"/>
    </source>
</evidence>
<keyword evidence="14" id="KW-1185">Reference proteome</keyword>
<evidence type="ECO:0000256" key="7">
    <source>
        <dbReference type="ARBA" id="ARBA00023237"/>
    </source>
</evidence>
<dbReference type="EMBL" id="JAASQV010000003">
    <property type="protein sequence ID" value="NIJ66234.1"/>
    <property type="molecule type" value="Genomic_DNA"/>
</dbReference>
<dbReference type="InterPro" id="IPR000531">
    <property type="entry name" value="Beta-barrel_TonB"/>
</dbReference>
<keyword evidence="2 8" id="KW-0813">Transport</keyword>
<dbReference type="Gene3D" id="2.170.130.10">
    <property type="entry name" value="TonB-dependent receptor, plug domain"/>
    <property type="match status" value="1"/>
</dbReference>
<dbReference type="Gene3D" id="2.40.170.20">
    <property type="entry name" value="TonB-dependent receptor, beta-barrel domain"/>
    <property type="match status" value="1"/>
</dbReference>
<feature type="signal peptide" evidence="10">
    <location>
        <begin position="1"/>
        <end position="27"/>
    </location>
</feature>
<dbReference type="InterPro" id="IPR036942">
    <property type="entry name" value="Beta-barrel_TonB_sf"/>
</dbReference>
<evidence type="ECO:0000256" key="5">
    <source>
        <dbReference type="ARBA" id="ARBA00023077"/>
    </source>
</evidence>
<feature type="chain" id="PRO_5030960758" evidence="10">
    <location>
        <begin position="28"/>
        <end position="942"/>
    </location>
</feature>
<feature type="domain" description="TonB-dependent receptor plug" evidence="12">
    <location>
        <begin position="61"/>
        <end position="179"/>
    </location>
</feature>
<dbReference type="InterPro" id="IPR012910">
    <property type="entry name" value="Plug_dom"/>
</dbReference>
<dbReference type="InterPro" id="IPR037066">
    <property type="entry name" value="Plug_dom_sf"/>
</dbReference>
<evidence type="ECO:0000256" key="2">
    <source>
        <dbReference type="ARBA" id="ARBA00022448"/>
    </source>
</evidence>
<feature type="domain" description="TonB-dependent receptor-like beta-barrel" evidence="11">
    <location>
        <begin position="372"/>
        <end position="900"/>
    </location>
</feature>
<dbReference type="PROSITE" id="PS52016">
    <property type="entry name" value="TONB_DEPENDENT_REC_3"/>
    <property type="match status" value="1"/>
</dbReference>
<organism evidence="13 14">
    <name type="scientific">Sphingomonas leidyi</name>
    <dbReference type="NCBI Taxonomy" id="68569"/>
    <lineage>
        <taxon>Bacteria</taxon>
        <taxon>Pseudomonadati</taxon>
        <taxon>Pseudomonadota</taxon>
        <taxon>Alphaproteobacteria</taxon>
        <taxon>Sphingomonadales</taxon>
        <taxon>Sphingomonadaceae</taxon>
        <taxon>Sphingomonas</taxon>
    </lineage>
</organism>
<keyword evidence="5 9" id="KW-0798">TonB box</keyword>
<comment type="similarity">
    <text evidence="8 9">Belongs to the TonB-dependent receptor family.</text>
</comment>
<evidence type="ECO:0000259" key="12">
    <source>
        <dbReference type="Pfam" id="PF07715"/>
    </source>
</evidence>
<name>A0A7X5V1K7_9SPHN</name>
<evidence type="ECO:0000256" key="1">
    <source>
        <dbReference type="ARBA" id="ARBA00004571"/>
    </source>
</evidence>
<dbReference type="Pfam" id="PF07715">
    <property type="entry name" value="Plug"/>
    <property type="match status" value="1"/>
</dbReference>
<comment type="subcellular location">
    <subcellularLocation>
        <location evidence="1 8">Cell outer membrane</location>
        <topology evidence="1 8">Multi-pass membrane protein</topology>
    </subcellularLocation>
</comment>
<reference evidence="13 14" key="1">
    <citation type="submission" date="2020-03" db="EMBL/GenBank/DDBJ databases">
        <title>Genomic Encyclopedia of Type Strains, Phase IV (KMG-IV): sequencing the most valuable type-strain genomes for metagenomic binning, comparative biology and taxonomic classification.</title>
        <authorList>
            <person name="Goeker M."/>
        </authorList>
    </citation>
    <scope>NUCLEOTIDE SEQUENCE [LARGE SCALE GENOMIC DNA]</scope>
    <source>
        <strain evidence="13 14">DSM 4733</strain>
    </source>
</reference>
<evidence type="ECO:0000256" key="6">
    <source>
        <dbReference type="ARBA" id="ARBA00023136"/>
    </source>
</evidence>
<evidence type="ECO:0000256" key="3">
    <source>
        <dbReference type="ARBA" id="ARBA00022452"/>
    </source>
</evidence>
<dbReference type="Pfam" id="PF00593">
    <property type="entry name" value="TonB_dep_Rec_b-barrel"/>
    <property type="match status" value="1"/>
</dbReference>